<evidence type="ECO:0000313" key="2">
    <source>
        <dbReference type="Proteomes" id="UP000198604"/>
    </source>
</evidence>
<dbReference type="STRING" id="1608583.BN1356_01128"/>
<evidence type="ECO:0000313" key="1">
    <source>
        <dbReference type="EMBL" id="CQR24772.1"/>
    </source>
</evidence>
<protein>
    <submittedName>
        <fullName evidence="1">Uncharacterized protein</fullName>
    </submittedName>
</protein>
<dbReference type="AlphaFoldDB" id="A0A0E4H3W2"/>
<name>A0A0E4H3W2_9STRE</name>
<keyword evidence="2" id="KW-1185">Reference proteome</keyword>
<dbReference type="EMBL" id="CTEN01000002">
    <property type="protein sequence ID" value="CQR24772.1"/>
    <property type="molecule type" value="Genomic_DNA"/>
</dbReference>
<organism evidence="1 2">
    <name type="scientific">Streptococcus varani</name>
    <dbReference type="NCBI Taxonomy" id="1608583"/>
    <lineage>
        <taxon>Bacteria</taxon>
        <taxon>Bacillati</taxon>
        <taxon>Bacillota</taxon>
        <taxon>Bacilli</taxon>
        <taxon>Lactobacillales</taxon>
        <taxon>Streptococcaceae</taxon>
        <taxon>Streptococcus</taxon>
    </lineage>
</organism>
<sequence length="201" mass="24139">MILSLQGCMAVGKTTAIEYLKEEADYFHISYENNTEVIQEIMRRQLDKTIFEDYIEIQKLWISQEIKRWEEIQKFPITVMDFGAEEIEFYTLHYPETIGENWPVERVLKEELKQLRQCMPDRILFLEASEQTLREHKNGDNNRTRHFFDFYLNHFLPLKYDWFIGQDKVDILNVDGLTKKELGQAVKDWCNDCISRVKSKK</sequence>
<dbReference type="SUPFAM" id="SSF52540">
    <property type="entry name" value="P-loop containing nucleoside triphosphate hydrolases"/>
    <property type="match status" value="1"/>
</dbReference>
<gene>
    <name evidence="1" type="ORF">BN1356_01128</name>
</gene>
<proteinExistence type="predicted"/>
<dbReference type="Proteomes" id="UP000198604">
    <property type="component" value="Unassembled WGS sequence"/>
</dbReference>
<accession>A0A0E4H3W2</accession>
<dbReference type="Gene3D" id="3.40.50.300">
    <property type="entry name" value="P-loop containing nucleotide triphosphate hydrolases"/>
    <property type="match status" value="1"/>
</dbReference>
<dbReference type="InterPro" id="IPR027417">
    <property type="entry name" value="P-loop_NTPase"/>
</dbReference>
<reference evidence="2" key="1">
    <citation type="submission" date="2015-03" db="EMBL/GenBank/DDBJ databases">
        <authorList>
            <person name="Urmite Genomes"/>
        </authorList>
    </citation>
    <scope>NUCLEOTIDE SEQUENCE [LARGE SCALE GENOMIC DNA]</scope>
    <source>
        <strain evidence="2">FF10</strain>
    </source>
</reference>
<dbReference type="OrthoDB" id="2043595at2"/>